<dbReference type="Proteomes" id="UP000887565">
    <property type="component" value="Unplaced"/>
</dbReference>
<keyword evidence="1" id="KW-0812">Transmembrane</keyword>
<evidence type="ECO:0000256" key="1">
    <source>
        <dbReference type="SAM" id="Phobius"/>
    </source>
</evidence>
<proteinExistence type="predicted"/>
<evidence type="ECO:0000313" key="3">
    <source>
        <dbReference type="WBParaSite" id="nRc.2.0.1.t01416-RA"/>
    </source>
</evidence>
<feature type="transmembrane region" description="Helical" evidence="1">
    <location>
        <begin position="81"/>
        <end position="107"/>
    </location>
</feature>
<accession>A0A915HJB6</accession>
<sequence>ARKLLETSVEQVPAIISGVSCLLGQNAGETSLSVVQILVVCQRVQQNFYEVLKNLGSINDLLDNNLNDVQLQILNKNVCNFAVLSTAATLLLLVVFALLLFIVLSLLKRAYFCLLDDHQFKICYRGAANGHRRYASSSATVDDVGAEHLAACSSLYERGEPFFGNVIGDAERIPAEFYGTHVSNPRTRQQNGRIEGNAERGVTNQSQIFRPSPPPAYEHVPLLHTQRFRTVIIDELQ</sequence>
<reference evidence="3" key="1">
    <citation type="submission" date="2022-11" db="UniProtKB">
        <authorList>
            <consortium name="WormBaseParasite"/>
        </authorList>
    </citation>
    <scope>IDENTIFICATION</scope>
</reference>
<evidence type="ECO:0000313" key="2">
    <source>
        <dbReference type="Proteomes" id="UP000887565"/>
    </source>
</evidence>
<dbReference type="WBParaSite" id="nRc.2.0.1.t01416-RA">
    <property type="protein sequence ID" value="nRc.2.0.1.t01416-RA"/>
    <property type="gene ID" value="nRc.2.0.1.g01416"/>
</dbReference>
<name>A0A915HJB6_ROMCU</name>
<organism evidence="2 3">
    <name type="scientific">Romanomermis culicivorax</name>
    <name type="common">Nematode worm</name>
    <dbReference type="NCBI Taxonomy" id="13658"/>
    <lineage>
        <taxon>Eukaryota</taxon>
        <taxon>Metazoa</taxon>
        <taxon>Ecdysozoa</taxon>
        <taxon>Nematoda</taxon>
        <taxon>Enoplea</taxon>
        <taxon>Dorylaimia</taxon>
        <taxon>Mermithida</taxon>
        <taxon>Mermithoidea</taxon>
        <taxon>Mermithidae</taxon>
        <taxon>Romanomermis</taxon>
    </lineage>
</organism>
<protein>
    <submittedName>
        <fullName evidence="3">Protein tweety homolog</fullName>
    </submittedName>
</protein>
<keyword evidence="2" id="KW-1185">Reference proteome</keyword>
<dbReference type="AlphaFoldDB" id="A0A915HJB6"/>
<keyword evidence="1" id="KW-1133">Transmembrane helix</keyword>
<keyword evidence="1" id="KW-0472">Membrane</keyword>